<organism evidence="2">
    <name type="scientific">uncultured marine thaumarchaeote KM3_66_E06</name>
    <dbReference type="NCBI Taxonomy" id="1456228"/>
    <lineage>
        <taxon>Archaea</taxon>
        <taxon>Nitrososphaerota</taxon>
        <taxon>environmental samples</taxon>
    </lineage>
</organism>
<reference evidence="2" key="1">
    <citation type="journal article" date="2014" name="Genome Biol. Evol.">
        <title>Pangenome evidence for extensive interdomain horizontal transfer affecting lineage core and shell genes in uncultured planktonic thaumarchaeota and euryarchaeota.</title>
        <authorList>
            <person name="Deschamps P."/>
            <person name="Zivanovic Y."/>
            <person name="Moreira D."/>
            <person name="Rodriguez-Valera F."/>
            <person name="Lopez-Garcia P."/>
        </authorList>
    </citation>
    <scope>NUCLEOTIDE SEQUENCE</scope>
</reference>
<protein>
    <submittedName>
        <fullName evidence="2">Uncharacterized protein</fullName>
    </submittedName>
</protein>
<dbReference type="AlphaFoldDB" id="A0A075HJQ5"/>
<sequence>MLPQTSSGRWLAGITAGVFSLIAVAIVVALAASGDPEPLPEGSPEAAVQAYVQAIDDGDFRGAYRLLNAESQEACEENEFRSRTHNGNDAGMRIVLDYVDVADDNALVSVNITSFHGDPPFDFSESTHSALFDLDRVDEAWEIVHAPWPFSGCLHPSPKPTPTPEPTQTSTSVAPTAS</sequence>
<evidence type="ECO:0000313" key="2">
    <source>
        <dbReference type="EMBL" id="AIF14178.1"/>
    </source>
</evidence>
<accession>A0A075HJQ5</accession>
<feature type="region of interest" description="Disordered" evidence="1">
    <location>
        <begin position="152"/>
        <end position="178"/>
    </location>
</feature>
<proteinExistence type="predicted"/>
<evidence type="ECO:0000256" key="1">
    <source>
        <dbReference type="SAM" id="MobiDB-lite"/>
    </source>
</evidence>
<name>A0A075HJQ5_9ARCH</name>
<dbReference type="EMBL" id="KF900994">
    <property type="protein sequence ID" value="AIF14178.1"/>
    <property type="molecule type" value="Genomic_DNA"/>
</dbReference>